<dbReference type="GO" id="GO:0031177">
    <property type="term" value="F:phosphopantetheine binding"/>
    <property type="evidence" value="ECO:0007669"/>
    <property type="project" value="InterPro"/>
</dbReference>
<evidence type="ECO:0000256" key="1">
    <source>
        <dbReference type="ARBA" id="ARBA00001957"/>
    </source>
</evidence>
<dbReference type="CDD" id="cd19543">
    <property type="entry name" value="DCL_NRPS"/>
    <property type="match status" value="1"/>
</dbReference>
<dbReference type="InterPro" id="IPR036736">
    <property type="entry name" value="ACP-like_sf"/>
</dbReference>
<protein>
    <recommendedName>
        <fullName evidence="5">Carrier domain-containing protein</fullName>
    </recommendedName>
</protein>
<dbReference type="GO" id="GO:0072330">
    <property type="term" value="P:monocarboxylic acid biosynthetic process"/>
    <property type="evidence" value="ECO:0007669"/>
    <property type="project" value="UniProtKB-ARBA"/>
</dbReference>
<dbReference type="GO" id="GO:0043041">
    <property type="term" value="P:amino acid activation for nonribosomal peptide biosynthetic process"/>
    <property type="evidence" value="ECO:0007669"/>
    <property type="project" value="TreeGrafter"/>
</dbReference>
<gene>
    <name evidence="6" type="ORF">BLA60_18720</name>
</gene>
<keyword evidence="4" id="KW-0597">Phosphoprotein</keyword>
<dbReference type="GO" id="GO:0005829">
    <property type="term" value="C:cytosol"/>
    <property type="evidence" value="ECO:0007669"/>
    <property type="project" value="TreeGrafter"/>
</dbReference>
<dbReference type="InterPro" id="IPR023213">
    <property type="entry name" value="CAT-like_dom_sf"/>
</dbReference>
<keyword evidence="7" id="KW-1185">Reference proteome</keyword>
<dbReference type="InterPro" id="IPR010071">
    <property type="entry name" value="AA_adenyl_dom"/>
</dbReference>
<feature type="domain" description="Carrier" evidence="5">
    <location>
        <begin position="1961"/>
        <end position="2035"/>
    </location>
</feature>
<comment type="similarity">
    <text evidence="2">Belongs to the ATP-dependent AMP-binding enzyme family.</text>
</comment>
<dbReference type="PROSITE" id="PS50075">
    <property type="entry name" value="CARRIER"/>
    <property type="match status" value="2"/>
</dbReference>
<dbReference type="InterPro" id="IPR045851">
    <property type="entry name" value="AMP-bd_C_sf"/>
</dbReference>
<dbReference type="InterPro" id="IPR001242">
    <property type="entry name" value="Condensation_dom"/>
</dbReference>
<dbReference type="Gene3D" id="3.30.559.10">
    <property type="entry name" value="Chloramphenicol acetyltransferase-like domain"/>
    <property type="match status" value="3"/>
</dbReference>
<evidence type="ECO:0000259" key="5">
    <source>
        <dbReference type="PROSITE" id="PS50075"/>
    </source>
</evidence>
<dbReference type="NCBIfam" id="TIGR01733">
    <property type="entry name" value="AA-adenyl-dom"/>
    <property type="match status" value="2"/>
</dbReference>
<dbReference type="Gene3D" id="3.30.300.30">
    <property type="match status" value="2"/>
</dbReference>
<dbReference type="Gene3D" id="3.40.50.12780">
    <property type="entry name" value="N-terminal domain of ligase-like"/>
    <property type="match status" value="2"/>
</dbReference>
<dbReference type="GO" id="GO:0008610">
    <property type="term" value="P:lipid biosynthetic process"/>
    <property type="evidence" value="ECO:0007669"/>
    <property type="project" value="UniProtKB-ARBA"/>
</dbReference>
<accession>A0A7Z1AYJ5</accession>
<evidence type="ECO:0000313" key="7">
    <source>
        <dbReference type="Proteomes" id="UP000185696"/>
    </source>
</evidence>
<dbReference type="CDD" id="cd17643">
    <property type="entry name" value="A_NRPS_Cytc1-like"/>
    <property type="match status" value="1"/>
</dbReference>
<dbReference type="SUPFAM" id="SSF47336">
    <property type="entry name" value="ACP-like"/>
    <property type="match status" value="2"/>
</dbReference>
<sequence length="2448" mass="261308">MDAMTAVSNLKDVLPLTPLQEGLLFHALYDERDVDRYLAQLVLDVDGPLDRDRLYRAASALLARHDCLRGAFVRDFADPVHVVLRSVAPPWTDVDLSRIAEPDQPGELARLLEQDRRTRFDLATPPLIRFQLVRLAADRHRLVITNHHLVLDGWSTPLLLRDLLAVYADENVVLPWARPYRDFLAWLGSRDRDRSLAVWRDALAGLPGPTRLGAPASGGGPPEEVTEVLSPESVARLGSLARRGEATVNTVVQVAWAILLARLTGRDDVVFGTTVAGRPAELPGVESTVGLFINTVPVRVRLAGGETVGALLGRVQREQSALLDHQYAGLTDVQRQAGLGSGELFDSLVVYESFPFDRGGLADLQRRAGLTVATARPISTHYPVTLLAMPREDGGLDLTVKYLPGRVDGPAVAARYRRVLDALLDGPDRPVAAVDVLGGEEYRRLTDLWQPPPLTVPDETLVDLFTRQSAATPDAVAVVAGEQRLTYAEVARRARELAGRLDAGPGDLVALRLPRSADLVVAIIGVLMTGAGYLPVDPDLPDERVRFLLDDARPSLTVHLGLTVERTGRSGRLPDGVAYVIHTSGSTGRPKGVAVTHRNVVAMLTALRERCPTGPDDVWTLFHSYAFDFSVWELWGALSTGGTLVVVPRDVARSPEDFAALLAEHRVSVLNQTPSAFHALAPHARDLPTPRLVIFGGEALDPRRLTGWDTARLVNMYGITETTVHVTTATLTPADLTGTASPVGHGLPGTRTHVLDSRLRPVPPGVPGELYVGGPQVALGYLGRPGLTATRFVADPFTAGQRLYRSGDVVRWTASGALEYLGRADDQVKIRGFRIEPGEVEAALRTHDALTQAAVLARPGPDGDPRLVAYVVTETTPARLRAHVATLLPEHLVPSAVVVLDALPLTSNGKLDRAALPEPDPGAGGGREPAGEVERVLCGLFGDTLGVARVGPDDSFFDLGGHSLLATRLVSRVRSALDTELSIRAVFDAPTPAGLAAHLGQRRRPALTPGDATTELSPGQRRLWFLDQLGGDGYVMAFALSLAGPVDEVALRAALGDLHARHEALRTVFPVVDGVPRQQVLPAVVPELPVADLTDDALDLDAAHRFDLAHDSPWRARLYREPGGHRVLSLAVHHIAGDDQSMRPLLADLATAYAARADGRAPDWAPPPVTYRDYTRWHAALLGDENDPASVAAEQLRHWRDALADLPEDLPLPRDRARPAAPGGRGDGVPFTLPAGLATAIHALAQESGATAFMVVEAAVAVVLAKLGAGPDVPIGVPTAGRTDEALTDLVGFFVNTLVLRNDLSGDPTVRELLARVRDRALDAYANQDVPFDRVVAALRPTVAAGENPLFQVMVSHRRHDRPPPLAGGHPELLLGAPRAAKFELAVDVVEHDSGEITGAVKYSVDHYDRATATTFARRLVRVLTAMTAAPGAHLSAIDVLSGPERHRIVERWNDTDEDVEPTTLVALVAAQIAAHPDRVAVEHGDTTLTYRQLDDRAARIAARLTAAGVGREDVVGVHLDRSPDLVAALLGVLRAGAAFLPLEPAWPAGRIAALGASSGLALVLTADPDALTGVITAPVVAVADCRDAPTGTLPGPAAPDSLAYVIHTSGSTGTPKGAMILHSAICARLEWQRDKLGFGVDDAALFKAPLGFDISINEIFLPLVTGGRVVVADPGGERDVEYLLGLIERHRVTFAYLVSSMLDMMVRLDAFAGSARSLRHLWCGGEVFGPDQFRRLRAKLDCTVIHGYGPAETTIGVSQESYPPGVDCGEMTIGTPNPNTRLYVLDDTLAPVPAGTPGELYAAGMLLGRGYLRDPAMTATRFVANPFTPGARLYRTGDLARWRPDGRLEFLGRADDQVKLRGRRIEPAEIEAELARHPAVRAAAVVVRETQGGTRQLVGYCALTGARPDEVRDWLAARVPEHLVPAVLVALPDLPLTPAGKVDRRALPRPEFTGTRPYRAPSGDAETALCAVFADLLGVERVGAEDSFFDRGGDSVLSIQLVSRARAAGLTVSARDVFTHPTPAGLATVAGRAAAVTSDVVGLVPRTPVVAQVLAKGGEFARFTQAAYLVTPPGLPPDGLPAVLDALARRHDVLRARWRGGELSVPPVEDLAPELVAARCTTGGDVDAAFRDAVDRLDLAAGLPVEFVHFPEANRLLVLAHHLVVDGVSWRILTDDLASAWAAVTEGRPPVLAPAGTSYRHWARTLTAQVPARRAELPYWLAVLGEPEPPLGTRRPVAGQDTWATTATITATVPAPAARVAETVLAALATALSDHLGGARSVLVALERHGRYEPAGLDLARTVGWFTAEHPLRLDTTGDPGLAAMTGRVRDALDAVPDGGVGHGLLRHVDGAEDLLRHPGPNVRLNHLGRTHGPTGAPWTRDPAFAAGAATRAAVPGLLAAAALDVTSLVRDDVLTTTWTFPTAVLDEPEVTHLVARWRATMTGETP</sequence>
<dbReference type="FunFam" id="1.10.1200.10:FF:000016">
    <property type="entry name" value="Non-ribosomal peptide synthase"/>
    <property type="match status" value="1"/>
</dbReference>
<dbReference type="InterPro" id="IPR020806">
    <property type="entry name" value="PKS_PP-bd"/>
</dbReference>
<dbReference type="InterPro" id="IPR009081">
    <property type="entry name" value="PP-bd_ACP"/>
</dbReference>
<dbReference type="Pfam" id="PF00550">
    <property type="entry name" value="PP-binding"/>
    <property type="match status" value="2"/>
</dbReference>
<evidence type="ECO:0000256" key="3">
    <source>
        <dbReference type="ARBA" id="ARBA00022450"/>
    </source>
</evidence>
<dbReference type="FunFam" id="3.30.300.30:FF:000010">
    <property type="entry name" value="Enterobactin synthetase component F"/>
    <property type="match status" value="1"/>
</dbReference>
<reference evidence="6 7" key="1">
    <citation type="submission" date="2016-12" db="EMBL/GenBank/DDBJ databases">
        <title>The draft genome sequence of Actinophytocola xinjiangensis.</title>
        <authorList>
            <person name="Wang W."/>
            <person name="Yuan L."/>
        </authorList>
    </citation>
    <scope>NUCLEOTIDE SEQUENCE [LARGE SCALE GENOMIC DNA]</scope>
    <source>
        <strain evidence="6 7">CGMCC 4.4663</strain>
    </source>
</reference>
<dbReference type="FunFam" id="2.30.38.10:FF:000001">
    <property type="entry name" value="Non-ribosomal peptide synthetase PvdI"/>
    <property type="match status" value="1"/>
</dbReference>
<name>A0A7Z1AYJ5_9PSEU</name>
<dbReference type="PROSITE" id="PS00012">
    <property type="entry name" value="PHOSPHOPANTETHEINE"/>
    <property type="match status" value="1"/>
</dbReference>
<dbReference type="GO" id="GO:0003824">
    <property type="term" value="F:catalytic activity"/>
    <property type="evidence" value="ECO:0007669"/>
    <property type="project" value="InterPro"/>
</dbReference>
<dbReference type="FunFam" id="3.40.50.12780:FF:000012">
    <property type="entry name" value="Non-ribosomal peptide synthetase"/>
    <property type="match status" value="2"/>
</dbReference>
<dbReference type="PANTHER" id="PTHR45527">
    <property type="entry name" value="NONRIBOSOMAL PEPTIDE SYNTHETASE"/>
    <property type="match status" value="1"/>
</dbReference>
<dbReference type="InterPro" id="IPR025110">
    <property type="entry name" value="AMP-bd_C"/>
</dbReference>
<comment type="cofactor">
    <cofactor evidence="1">
        <name>pantetheine 4'-phosphate</name>
        <dbReference type="ChEBI" id="CHEBI:47942"/>
    </cofactor>
</comment>
<evidence type="ECO:0000313" key="6">
    <source>
        <dbReference type="EMBL" id="OLF09807.1"/>
    </source>
</evidence>
<dbReference type="Pfam" id="PF00668">
    <property type="entry name" value="Condensation"/>
    <property type="match status" value="3"/>
</dbReference>
<dbReference type="InterPro" id="IPR042099">
    <property type="entry name" value="ANL_N_sf"/>
</dbReference>
<dbReference type="EMBL" id="MSIF01000008">
    <property type="protein sequence ID" value="OLF09807.1"/>
    <property type="molecule type" value="Genomic_DNA"/>
</dbReference>
<keyword evidence="3" id="KW-0596">Phosphopantetheine</keyword>
<dbReference type="GO" id="GO:0044550">
    <property type="term" value="P:secondary metabolite biosynthetic process"/>
    <property type="evidence" value="ECO:0007669"/>
    <property type="project" value="UniProtKB-ARBA"/>
</dbReference>
<evidence type="ECO:0000256" key="2">
    <source>
        <dbReference type="ARBA" id="ARBA00006432"/>
    </source>
</evidence>
<comment type="caution">
    <text evidence="6">The sequence shown here is derived from an EMBL/GenBank/DDBJ whole genome shotgun (WGS) entry which is preliminary data.</text>
</comment>
<dbReference type="PANTHER" id="PTHR45527:SF1">
    <property type="entry name" value="FATTY ACID SYNTHASE"/>
    <property type="match status" value="1"/>
</dbReference>
<dbReference type="Proteomes" id="UP000185696">
    <property type="component" value="Unassembled WGS sequence"/>
</dbReference>
<dbReference type="Gene3D" id="3.30.559.30">
    <property type="entry name" value="Nonribosomal peptide synthetase, condensation domain"/>
    <property type="match status" value="3"/>
</dbReference>
<dbReference type="Pfam" id="PF00501">
    <property type="entry name" value="AMP-binding"/>
    <property type="match status" value="3"/>
</dbReference>
<evidence type="ECO:0000256" key="4">
    <source>
        <dbReference type="ARBA" id="ARBA00022553"/>
    </source>
</evidence>
<dbReference type="InterPro" id="IPR020845">
    <property type="entry name" value="AMP-binding_CS"/>
</dbReference>
<dbReference type="InterPro" id="IPR006162">
    <property type="entry name" value="Ppantetheine_attach_site"/>
</dbReference>
<dbReference type="PROSITE" id="PS00455">
    <property type="entry name" value="AMP_BINDING"/>
    <property type="match status" value="2"/>
</dbReference>
<feature type="domain" description="Carrier" evidence="5">
    <location>
        <begin position="928"/>
        <end position="1003"/>
    </location>
</feature>
<dbReference type="SUPFAM" id="SSF52777">
    <property type="entry name" value="CoA-dependent acyltransferases"/>
    <property type="match status" value="6"/>
</dbReference>
<dbReference type="InterPro" id="IPR000873">
    <property type="entry name" value="AMP-dep_synth/lig_dom"/>
</dbReference>
<dbReference type="SMART" id="SM00823">
    <property type="entry name" value="PKS_PP"/>
    <property type="match status" value="2"/>
</dbReference>
<dbReference type="SUPFAM" id="SSF56801">
    <property type="entry name" value="Acetyl-CoA synthetase-like"/>
    <property type="match status" value="2"/>
</dbReference>
<dbReference type="FunFam" id="1.10.1200.10:FF:000005">
    <property type="entry name" value="Nonribosomal peptide synthetase 1"/>
    <property type="match status" value="1"/>
</dbReference>
<organism evidence="6 7">
    <name type="scientific">Actinophytocola xinjiangensis</name>
    <dbReference type="NCBI Taxonomy" id="485602"/>
    <lineage>
        <taxon>Bacteria</taxon>
        <taxon>Bacillati</taxon>
        <taxon>Actinomycetota</taxon>
        <taxon>Actinomycetes</taxon>
        <taxon>Pseudonocardiales</taxon>
        <taxon>Pseudonocardiaceae</taxon>
    </lineage>
</organism>
<dbReference type="CDD" id="cd19540">
    <property type="entry name" value="LCL_NRPS-like"/>
    <property type="match status" value="1"/>
</dbReference>
<dbReference type="Pfam" id="PF13193">
    <property type="entry name" value="AMP-binding_C"/>
    <property type="match status" value="2"/>
</dbReference>
<proteinExistence type="inferred from homology"/>
<dbReference type="Gene3D" id="1.10.1200.10">
    <property type="entry name" value="ACP-like"/>
    <property type="match status" value="2"/>
</dbReference>